<organism evidence="2 3">
    <name type="scientific">Rhodohalobacter sulfatireducens</name>
    <dbReference type="NCBI Taxonomy" id="2911366"/>
    <lineage>
        <taxon>Bacteria</taxon>
        <taxon>Pseudomonadati</taxon>
        <taxon>Balneolota</taxon>
        <taxon>Balneolia</taxon>
        <taxon>Balneolales</taxon>
        <taxon>Balneolaceae</taxon>
        <taxon>Rhodohalobacter</taxon>
    </lineage>
</organism>
<evidence type="ECO:0000313" key="3">
    <source>
        <dbReference type="Proteomes" id="UP001165366"/>
    </source>
</evidence>
<accession>A0ABS9KD63</accession>
<dbReference type="PANTHER" id="PTHR11635">
    <property type="entry name" value="CAMP-DEPENDENT PROTEIN KINASE REGULATORY CHAIN"/>
    <property type="match status" value="1"/>
</dbReference>
<reference evidence="2" key="2">
    <citation type="submission" date="2024-05" db="EMBL/GenBank/DDBJ databases">
        <title>Rhodohalobacter halophilus gen. nov., sp. nov., a moderately halophilic member of the family Balneolaceae.</title>
        <authorList>
            <person name="Xia J."/>
        </authorList>
    </citation>
    <scope>NUCLEOTIDE SEQUENCE</scope>
    <source>
        <strain evidence="2">WB101</strain>
    </source>
</reference>
<sequence length="153" mass="17666">MENLEKILSEHPFFRDLDEDSLNLIVGCASNVRFEKDDMIIREGDKADKFYIIREGSVALEIQGPGKGKITIDTLSDGEILGWSWLFPPYHWRFDGHAQDRVRAIGLDGKCLREKCEENHDLGYELLKRFSQIIDQRLQATRLQLLDIYGIPS</sequence>
<proteinExistence type="predicted"/>
<dbReference type="InterPro" id="IPR050503">
    <property type="entry name" value="cAMP-dep_PK_reg_su-like"/>
</dbReference>
<dbReference type="InterPro" id="IPR014710">
    <property type="entry name" value="RmlC-like_jellyroll"/>
</dbReference>
<dbReference type="PROSITE" id="PS50042">
    <property type="entry name" value="CNMP_BINDING_3"/>
    <property type="match status" value="1"/>
</dbReference>
<dbReference type="SMART" id="SM00100">
    <property type="entry name" value="cNMP"/>
    <property type="match status" value="1"/>
</dbReference>
<gene>
    <name evidence="2" type="ORF">L6773_09450</name>
</gene>
<feature type="domain" description="Cyclic nucleotide-binding" evidence="1">
    <location>
        <begin position="13"/>
        <end position="82"/>
    </location>
</feature>
<dbReference type="SUPFAM" id="SSF51206">
    <property type="entry name" value="cAMP-binding domain-like"/>
    <property type="match status" value="1"/>
</dbReference>
<dbReference type="Proteomes" id="UP001165366">
    <property type="component" value="Unassembled WGS sequence"/>
</dbReference>
<dbReference type="CDD" id="cd00038">
    <property type="entry name" value="CAP_ED"/>
    <property type="match status" value="1"/>
</dbReference>
<dbReference type="Pfam" id="PF00027">
    <property type="entry name" value="cNMP_binding"/>
    <property type="match status" value="1"/>
</dbReference>
<dbReference type="RefSeq" id="WP_237853728.1">
    <property type="nucleotide sequence ID" value="NZ_JAKLWS010000010.1"/>
</dbReference>
<dbReference type="InterPro" id="IPR018488">
    <property type="entry name" value="cNMP-bd_CS"/>
</dbReference>
<dbReference type="InterPro" id="IPR018490">
    <property type="entry name" value="cNMP-bd_dom_sf"/>
</dbReference>
<keyword evidence="3" id="KW-1185">Reference proteome</keyword>
<dbReference type="EMBL" id="JAKLWS010000010">
    <property type="protein sequence ID" value="MCG2588790.1"/>
    <property type="molecule type" value="Genomic_DNA"/>
</dbReference>
<dbReference type="Gene3D" id="2.60.120.10">
    <property type="entry name" value="Jelly Rolls"/>
    <property type="match status" value="1"/>
</dbReference>
<dbReference type="PANTHER" id="PTHR11635:SF152">
    <property type="entry name" value="CAMP-DEPENDENT PROTEIN KINASE TYPE I REGULATORY SUBUNIT-RELATED"/>
    <property type="match status" value="1"/>
</dbReference>
<comment type="caution">
    <text evidence="2">The sequence shown here is derived from an EMBL/GenBank/DDBJ whole genome shotgun (WGS) entry which is preliminary data.</text>
</comment>
<dbReference type="InterPro" id="IPR000595">
    <property type="entry name" value="cNMP-bd_dom"/>
</dbReference>
<protein>
    <submittedName>
        <fullName evidence="2">Cyclic nucleotide-binding domain-containing protein</fullName>
    </submittedName>
</protein>
<evidence type="ECO:0000313" key="2">
    <source>
        <dbReference type="EMBL" id="MCG2588790.1"/>
    </source>
</evidence>
<dbReference type="PROSITE" id="PS00888">
    <property type="entry name" value="CNMP_BINDING_1"/>
    <property type="match status" value="1"/>
</dbReference>
<reference evidence="2" key="1">
    <citation type="submission" date="2022-01" db="EMBL/GenBank/DDBJ databases">
        <authorList>
            <person name="Wang Y."/>
        </authorList>
    </citation>
    <scope>NUCLEOTIDE SEQUENCE</scope>
    <source>
        <strain evidence="2">WB101</strain>
    </source>
</reference>
<evidence type="ECO:0000259" key="1">
    <source>
        <dbReference type="PROSITE" id="PS50042"/>
    </source>
</evidence>
<name>A0ABS9KD63_9BACT</name>